<dbReference type="Pfam" id="PF00311">
    <property type="entry name" value="PEPcase"/>
    <property type="match status" value="1"/>
</dbReference>
<dbReference type="HAMAP" id="MF_00595">
    <property type="entry name" value="PEPcase_type1"/>
    <property type="match status" value="1"/>
</dbReference>
<evidence type="ECO:0000256" key="6">
    <source>
        <dbReference type="ARBA" id="ARBA00022842"/>
    </source>
</evidence>
<dbReference type="AlphaFoldDB" id="A0A838L9C6"/>
<dbReference type="GO" id="GO:0015977">
    <property type="term" value="P:carbon fixation"/>
    <property type="evidence" value="ECO:0007669"/>
    <property type="project" value="UniProtKB-UniRule"/>
</dbReference>
<dbReference type="PANTHER" id="PTHR30523:SF6">
    <property type="entry name" value="PHOSPHOENOLPYRUVATE CARBOXYLASE"/>
    <property type="match status" value="1"/>
</dbReference>
<evidence type="ECO:0000313" key="14">
    <source>
        <dbReference type="Proteomes" id="UP000570166"/>
    </source>
</evidence>
<keyword evidence="6 10" id="KW-0460">Magnesium</keyword>
<dbReference type="SUPFAM" id="SSF51621">
    <property type="entry name" value="Phosphoenolpyruvate/pyruvate domain"/>
    <property type="match status" value="1"/>
</dbReference>
<dbReference type="GO" id="GO:0005829">
    <property type="term" value="C:cytosol"/>
    <property type="evidence" value="ECO:0007669"/>
    <property type="project" value="TreeGrafter"/>
</dbReference>
<dbReference type="InterPro" id="IPR015813">
    <property type="entry name" value="Pyrv/PenolPyrv_kinase-like_dom"/>
</dbReference>
<protein>
    <recommendedName>
        <fullName evidence="5 10">Phosphoenolpyruvate carboxylase</fullName>
        <shortName evidence="10">PEPC</shortName>
        <shortName evidence="10">PEPCase</shortName>
        <ecNumber evidence="4 10">4.1.1.31</ecNumber>
    </recommendedName>
</protein>
<dbReference type="GO" id="GO:0006107">
    <property type="term" value="P:oxaloacetate metabolic process"/>
    <property type="evidence" value="ECO:0007669"/>
    <property type="project" value="UniProtKB-UniRule"/>
</dbReference>
<dbReference type="NCBIfam" id="NF000584">
    <property type="entry name" value="PRK00009.1"/>
    <property type="match status" value="1"/>
</dbReference>
<comment type="caution">
    <text evidence="13">The sequence shown here is derived from an EMBL/GenBank/DDBJ whole genome shotgun (WGS) entry which is preliminary data.</text>
</comment>
<keyword evidence="13" id="KW-0670">Pyruvate</keyword>
<feature type="active site" evidence="10 11">
    <location>
        <position position="132"/>
    </location>
</feature>
<sequence>MASAPAITQNPDIRFLGKLLGDVIRAYGGDQLFRRIEYIRSVSVDRARGIAGADAIDAGLEALNLDDTLAFVRGFMLFSMLANLAEDRQGVAAEPDADMAHALERLDKQGIGKDKVLALLERALVVPVLTAHPTEVRRKSMIDHRNRIADLMLQRDTGAEETPDGDLIEEAIVRQIALLWQTRALRRERLYVADEIDTALAYLRDVLLPTLPALYARWDRALGHRAPSFLRLGNWIGGDRDGNPNVRAESLRLVLAKSAEAVLGYYLSAIHELGAELSISTELAPIDKELGTLAEEAHDSGRNRDDEPYRRALTGIYARLAATFEAIVGHAPPRPARVQAEAYADPQALRHDLATLAHALGEQGGGSLKSGGALGRLIRAIDTFGFHLATLDLRQNADVHERVVAELLNTAGVEADYLKRNEEDRIAILRRELAHGRPLSSDWGDYSDETKTELAILRAAAEAHRLYGPGCIAIYNISKSESVSDMLEVNTLLKEVGLYRPATEEGGAPHAAVMAVPLFETIGDLENAPQVMTDWFALPEIAALAKARGHQEVMVGYSDSNKDGGYLTSVWSLHQASRILAPVFEKAGVAMQLFHGRGGAVGRGGGSSFAAILAQPPGTVQGRIRITEQGEVIAAKYGTRESATSNLEAMASATLLASLETPKLSEKDYDRFASAMATISGTAFETYRDLVYGDDAFRTFFRQITPLTEIAGLKIGSRPASRTKSDRIEDLRAIPWVFSWAQARIMLPGWYGVGAGLSGFGDMGLLREMLKAWPFLAATLANMEMVLAKSDMKIAAHYLPLVEDRAMGERFFGRIRDGWRQTHDCLLSVTRQTRLLEKHPTLDASIRLRLPYIEPLNLLQVELLKRHRAGEEDARIKEGIELSINAIATALRNSG</sequence>
<comment type="cofactor">
    <cofactor evidence="1 10">
        <name>Mg(2+)</name>
        <dbReference type="ChEBI" id="CHEBI:18420"/>
    </cofactor>
</comment>
<dbReference type="EC" id="4.1.1.31" evidence="4 10"/>
<dbReference type="InterPro" id="IPR018129">
    <property type="entry name" value="PEP_COase_Lys_AS"/>
</dbReference>
<name>A0A838L9C6_9SPHN</name>
<comment type="function">
    <text evidence="2 10">Forms oxaloacetate, a four-carbon dicarboxylic acid source for the tricarboxylic acid cycle.</text>
</comment>
<comment type="similarity">
    <text evidence="3 10">Belongs to the PEPCase type 1 family.</text>
</comment>
<dbReference type="EMBL" id="JACEIB010000025">
    <property type="protein sequence ID" value="MBA2935392.1"/>
    <property type="molecule type" value="Genomic_DNA"/>
</dbReference>
<evidence type="ECO:0000256" key="4">
    <source>
        <dbReference type="ARBA" id="ARBA00012305"/>
    </source>
</evidence>
<reference evidence="13 14" key="1">
    <citation type="submission" date="2020-07" db="EMBL/GenBank/DDBJ databases">
        <authorList>
            <person name="Sun Q."/>
        </authorList>
    </citation>
    <scope>NUCLEOTIDE SEQUENCE [LARGE SCALE GENOMIC DNA]</scope>
    <source>
        <strain evidence="13 14">CGMCC 1.13654</strain>
    </source>
</reference>
<keyword evidence="8 10" id="KW-0120">Carbon dioxide fixation</keyword>
<evidence type="ECO:0000256" key="5">
    <source>
        <dbReference type="ARBA" id="ARBA00022419"/>
    </source>
</evidence>
<evidence type="ECO:0000256" key="2">
    <source>
        <dbReference type="ARBA" id="ARBA00003670"/>
    </source>
</evidence>
<dbReference type="PRINTS" id="PR00150">
    <property type="entry name" value="PEPCARBXLASE"/>
</dbReference>
<dbReference type="PROSITE" id="PS00393">
    <property type="entry name" value="PEPCASE_2"/>
    <property type="match status" value="1"/>
</dbReference>
<dbReference type="InterPro" id="IPR022805">
    <property type="entry name" value="PEP_COase_bac/pln-type"/>
</dbReference>
<dbReference type="PANTHER" id="PTHR30523">
    <property type="entry name" value="PHOSPHOENOLPYRUVATE CARBOXYLASE"/>
    <property type="match status" value="1"/>
</dbReference>
<dbReference type="InterPro" id="IPR033129">
    <property type="entry name" value="PEPCASE_His_AS"/>
</dbReference>
<keyword evidence="7 10" id="KW-0456">Lyase</keyword>
<comment type="catalytic activity">
    <reaction evidence="9 10">
        <text>oxaloacetate + phosphate = phosphoenolpyruvate + hydrogencarbonate</text>
        <dbReference type="Rhea" id="RHEA:28370"/>
        <dbReference type="ChEBI" id="CHEBI:16452"/>
        <dbReference type="ChEBI" id="CHEBI:17544"/>
        <dbReference type="ChEBI" id="CHEBI:43474"/>
        <dbReference type="ChEBI" id="CHEBI:58702"/>
        <dbReference type="EC" id="4.1.1.31"/>
    </reaction>
</comment>
<dbReference type="PROSITE" id="PS00781">
    <property type="entry name" value="PEPCASE_1"/>
    <property type="match status" value="1"/>
</dbReference>
<comment type="subunit">
    <text evidence="10">Homotetramer.</text>
</comment>
<accession>A0A838L9C6</accession>
<keyword evidence="14" id="KW-1185">Reference proteome</keyword>
<evidence type="ECO:0000256" key="1">
    <source>
        <dbReference type="ARBA" id="ARBA00001946"/>
    </source>
</evidence>
<feature type="active site" evidence="10 12">
    <location>
        <position position="562"/>
    </location>
</feature>
<evidence type="ECO:0000256" key="3">
    <source>
        <dbReference type="ARBA" id="ARBA00008346"/>
    </source>
</evidence>
<evidence type="ECO:0000256" key="9">
    <source>
        <dbReference type="ARBA" id="ARBA00048995"/>
    </source>
</evidence>
<evidence type="ECO:0000256" key="8">
    <source>
        <dbReference type="ARBA" id="ARBA00023300"/>
    </source>
</evidence>
<dbReference type="RefSeq" id="WP_160365378.1">
    <property type="nucleotide sequence ID" value="NZ_JACEIB010000025.1"/>
</dbReference>
<dbReference type="GO" id="GO:0008964">
    <property type="term" value="F:phosphoenolpyruvate carboxylase activity"/>
    <property type="evidence" value="ECO:0007669"/>
    <property type="project" value="UniProtKB-UniRule"/>
</dbReference>
<evidence type="ECO:0000256" key="11">
    <source>
        <dbReference type="PROSITE-ProRule" id="PRU10111"/>
    </source>
</evidence>
<organism evidence="13 14">
    <name type="scientific">Sphingomonas chungangi</name>
    <dbReference type="NCBI Taxonomy" id="2683589"/>
    <lineage>
        <taxon>Bacteria</taxon>
        <taxon>Pseudomonadati</taxon>
        <taxon>Pseudomonadota</taxon>
        <taxon>Alphaproteobacteria</taxon>
        <taxon>Sphingomonadales</taxon>
        <taxon>Sphingomonadaceae</taxon>
        <taxon>Sphingomonas</taxon>
    </lineage>
</organism>
<evidence type="ECO:0000256" key="7">
    <source>
        <dbReference type="ARBA" id="ARBA00023239"/>
    </source>
</evidence>
<gene>
    <name evidence="10 13" type="primary">ppc</name>
    <name evidence="13" type="ORF">HZF05_14995</name>
</gene>
<evidence type="ECO:0000256" key="12">
    <source>
        <dbReference type="PROSITE-ProRule" id="PRU10112"/>
    </source>
</evidence>
<proteinExistence type="inferred from homology"/>
<dbReference type="Proteomes" id="UP000570166">
    <property type="component" value="Unassembled WGS sequence"/>
</dbReference>
<evidence type="ECO:0000256" key="10">
    <source>
        <dbReference type="HAMAP-Rule" id="MF_00595"/>
    </source>
</evidence>
<dbReference type="InterPro" id="IPR021135">
    <property type="entry name" value="PEP_COase"/>
</dbReference>
<dbReference type="GO" id="GO:0006099">
    <property type="term" value="P:tricarboxylic acid cycle"/>
    <property type="evidence" value="ECO:0007669"/>
    <property type="project" value="InterPro"/>
</dbReference>
<dbReference type="Gene3D" id="1.20.1440.90">
    <property type="entry name" value="Phosphoenolpyruvate/pyruvate domain"/>
    <property type="match status" value="1"/>
</dbReference>
<evidence type="ECO:0000313" key="13">
    <source>
        <dbReference type="EMBL" id="MBA2935392.1"/>
    </source>
</evidence>
<dbReference type="GO" id="GO:0000287">
    <property type="term" value="F:magnesium ion binding"/>
    <property type="evidence" value="ECO:0007669"/>
    <property type="project" value="UniProtKB-UniRule"/>
</dbReference>